<keyword evidence="7" id="KW-1185">Reference proteome</keyword>
<keyword evidence="2" id="KW-0863">Zinc-finger</keyword>
<evidence type="ECO:0000313" key="7">
    <source>
        <dbReference type="Proteomes" id="UP000193218"/>
    </source>
</evidence>
<dbReference type="GO" id="GO:0005634">
    <property type="term" value="C:nucleus"/>
    <property type="evidence" value="ECO:0007669"/>
    <property type="project" value="UniProtKB-SubCell"/>
</dbReference>
<feature type="region of interest" description="Disordered" evidence="5">
    <location>
        <begin position="264"/>
        <end position="286"/>
    </location>
</feature>
<keyword evidence="1" id="KW-0479">Metal-binding</keyword>
<proteinExistence type="inferred from homology"/>
<organism evidence="6 7">
    <name type="scientific">Kockovaella imperatae</name>
    <dbReference type="NCBI Taxonomy" id="4999"/>
    <lineage>
        <taxon>Eukaryota</taxon>
        <taxon>Fungi</taxon>
        <taxon>Dikarya</taxon>
        <taxon>Basidiomycota</taxon>
        <taxon>Agaricomycotina</taxon>
        <taxon>Tremellomycetes</taxon>
        <taxon>Tremellales</taxon>
        <taxon>Cuniculitremaceae</taxon>
        <taxon>Kockovaella</taxon>
    </lineage>
</organism>
<accession>A0A1Y1URX5</accession>
<dbReference type="PANTHER" id="PTHR13063:SF10">
    <property type="entry name" value="NITRIC OXIDE SYNTHASE-INTERACTING PROTEIN"/>
    <property type="match status" value="1"/>
</dbReference>
<dbReference type="InParanoid" id="A0A1Y1URX5"/>
<evidence type="ECO:0000256" key="3">
    <source>
        <dbReference type="ARBA" id="ARBA00022833"/>
    </source>
</evidence>
<keyword evidence="4" id="KW-0539">Nucleus</keyword>
<dbReference type="InterPro" id="IPR013083">
    <property type="entry name" value="Znf_RING/FYVE/PHD"/>
</dbReference>
<comment type="caution">
    <text evidence="6">The sequence shown here is derived from an EMBL/GenBank/DDBJ whole genome shotgun (WGS) entry which is preliminary data.</text>
</comment>
<dbReference type="EMBL" id="NBSH01000002">
    <property type="protein sequence ID" value="ORX40196.1"/>
    <property type="molecule type" value="Genomic_DNA"/>
</dbReference>
<comment type="similarity">
    <text evidence="4">Belongs to the NOSIP family.</text>
</comment>
<comment type="subcellular location">
    <subcellularLocation>
        <location evidence="4">Nucleus</location>
    </subcellularLocation>
</comment>
<dbReference type="Proteomes" id="UP000193218">
    <property type="component" value="Unassembled WGS sequence"/>
</dbReference>
<evidence type="ECO:0000256" key="4">
    <source>
        <dbReference type="PIRNR" id="PIRNR023577"/>
    </source>
</evidence>
<sequence>MVRSHARNNTTQANLTYYERSLLRQPNAAKRIGGESFKPLDSCNLCLSTVTDPVACGKGHVYCRECAIGNLISQKAGIEVQKRELERLALLEEKEREEARAKARARVVADFERGMGLGVGANAIGSGIGSSSNKTNDGVKAGTTGRFTFNQSAMEDASLKAEEKALAKIEAELAESRKAKLPAYWLPSMAPEAKAPALKDIKLQTVCQVGKDGPHPMARKTLLPVILTYPPASTSKPICPSCTKELSNSTSSILLKSTLPPASSASVALDSHQEDGPKKKKSKKEKGKEEQVCGHVICKTCADTIVKPTRRCPVCEATIGSADMVPLGKEGTGFAAAGGAEVKKDTVVFRV</sequence>
<evidence type="ECO:0000256" key="5">
    <source>
        <dbReference type="SAM" id="MobiDB-lite"/>
    </source>
</evidence>
<dbReference type="SUPFAM" id="SSF57850">
    <property type="entry name" value="RING/U-box"/>
    <property type="match status" value="2"/>
</dbReference>
<evidence type="ECO:0000256" key="1">
    <source>
        <dbReference type="ARBA" id="ARBA00022723"/>
    </source>
</evidence>
<reference evidence="6 7" key="1">
    <citation type="submission" date="2017-03" db="EMBL/GenBank/DDBJ databases">
        <title>Widespread Adenine N6-methylation of Active Genes in Fungi.</title>
        <authorList>
            <consortium name="DOE Joint Genome Institute"/>
            <person name="Mondo S.J."/>
            <person name="Dannebaum R.O."/>
            <person name="Kuo R.C."/>
            <person name="Louie K.B."/>
            <person name="Bewick A.J."/>
            <person name="Labutti K."/>
            <person name="Haridas S."/>
            <person name="Kuo A."/>
            <person name="Salamov A."/>
            <person name="Ahrendt S.R."/>
            <person name="Lau R."/>
            <person name="Bowen B.P."/>
            <person name="Lipzen A."/>
            <person name="Sullivan W."/>
            <person name="Andreopoulos W.B."/>
            <person name="Clum A."/>
            <person name="Lindquist E."/>
            <person name="Daum C."/>
            <person name="Northen T.R."/>
            <person name="Ramamoorthy G."/>
            <person name="Schmitz R.J."/>
            <person name="Gryganskyi A."/>
            <person name="Culley D."/>
            <person name="Magnuson J."/>
            <person name="James T.Y."/>
            <person name="O'Malley M.A."/>
            <person name="Stajich J.E."/>
            <person name="Spatafora J.W."/>
            <person name="Visel A."/>
            <person name="Grigoriev I.V."/>
        </authorList>
    </citation>
    <scope>NUCLEOTIDE SEQUENCE [LARGE SCALE GENOMIC DNA]</scope>
    <source>
        <strain evidence="6 7">NRRL Y-17943</strain>
    </source>
</reference>
<dbReference type="PROSITE" id="PS00518">
    <property type="entry name" value="ZF_RING_1"/>
    <property type="match status" value="1"/>
</dbReference>
<evidence type="ECO:0000313" key="6">
    <source>
        <dbReference type="EMBL" id="ORX40196.1"/>
    </source>
</evidence>
<keyword evidence="3" id="KW-0862">Zinc</keyword>
<dbReference type="PANTHER" id="PTHR13063">
    <property type="entry name" value="ENOS INTERACTING PROTEIN"/>
    <property type="match status" value="1"/>
</dbReference>
<dbReference type="GeneID" id="33556664"/>
<dbReference type="InterPro" id="IPR016818">
    <property type="entry name" value="NOSIP"/>
</dbReference>
<protein>
    <submittedName>
        <fullName evidence="6">Uncharacterized protein</fullName>
    </submittedName>
</protein>
<dbReference type="InterPro" id="IPR017907">
    <property type="entry name" value="Znf_RING_CS"/>
</dbReference>
<dbReference type="Gene3D" id="3.30.40.10">
    <property type="entry name" value="Zinc/RING finger domain, C3HC4 (zinc finger)"/>
    <property type="match status" value="2"/>
</dbReference>
<dbReference type="PIRSF" id="PIRSF023577">
    <property type="entry name" value="ENOS_interacting"/>
    <property type="match status" value="1"/>
</dbReference>
<dbReference type="GO" id="GO:0061630">
    <property type="term" value="F:ubiquitin protein ligase activity"/>
    <property type="evidence" value="ECO:0007669"/>
    <property type="project" value="InterPro"/>
</dbReference>
<evidence type="ECO:0000256" key="2">
    <source>
        <dbReference type="ARBA" id="ARBA00022771"/>
    </source>
</evidence>
<dbReference type="RefSeq" id="XP_021873981.1">
    <property type="nucleotide sequence ID" value="XM_022014856.1"/>
</dbReference>
<name>A0A1Y1URX5_9TREE</name>
<dbReference type="OrthoDB" id="116827at2759"/>
<dbReference type="GO" id="GO:0008270">
    <property type="term" value="F:zinc ion binding"/>
    <property type="evidence" value="ECO:0007669"/>
    <property type="project" value="UniProtKB-KW"/>
</dbReference>
<dbReference type="AlphaFoldDB" id="A0A1Y1URX5"/>
<gene>
    <name evidence="6" type="ORF">BD324DRAFT_616743</name>
</gene>
<dbReference type="STRING" id="4999.A0A1Y1URX5"/>